<dbReference type="PANTHER" id="PTHR36220">
    <property type="entry name" value="UNNAMED PRODUCT"/>
    <property type="match status" value="1"/>
</dbReference>
<gene>
    <name evidence="6" type="ORF">GMA8713_04237</name>
</gene>
<dbReference type="EMBL" id="FIZY01000055">
    <property type="protein sequence ID" value="CZF86203.1"/>
    <property type="molecule type" value="Genomic_DNA"/>
</dbReference>
<proteinExistence type="predicted"/>
<dbReference type="InterPro" id="IPR013517">
    <property type="entry name" value="FG-GAP"/>
</dbReference>
<dbReference type="SUPFAM" id="SSF50965">
    <property type="entry name" value="Galactose oxidase, central domain"/>
    <property type="match status" value="2"/>
</dbReference>
<dbReference type="SMART" id="SM00191">
    <property type="entry name" value="Int_alpha"/>
    <property type="match status" value="4"/>
</dbReference>
<feature type="region of interest" description="Disordered" evidence="4">
    <location>
        <begin position="27"/>
        <end position="68"/>
    </location>
</feature>
<keyword evidence="1 5" id="KW-0732">Signal</keyword>
<keyword evidence="3" id="KW-0325">Glycoprotein</keyword>
<feature type="chain" id="PRO_5007282458" description="FG-GAP repeat protein" evidence="5">
    <location>
        <begin position="23"/>
        <end position="619"/>
    </location>
</feature>
<keyword evidence="7" id="KW-1185">Reference proteome</keyword>
<evidence type="ECO:0000313" key="7">
    <source>
        <dbReference type="Proteomes" id="UP000073601"/>
    </source>
</evidence>
<keyword evidence="2" id="KW-0677">Repeat</keyword>
<evidence type="ECO:0000256" key="5">
    <source>
        <dbReference type="SAM" id="SignalP"/>
    </source>
</evidence>
<dbReference type="OrthoDB" id="9782766at2"/>
<feature type="signal peptide" evidence="5">
    <location>
        <begin position="1"/>
        <end position="22"/>
    </location>
</feature>
<evidence type="ECO:0000256" key="2">
    <source>
        <dbReference type="ARBA" id="ARBA00022737"/>
    </source>
</evidence>
<reference evidence="7" key="1">
    <citation type="submission" date="2016-02" db="EMBL/GenBank/DDBJ databases">
        <authorList>
            <person name="Rodrigo-Torres Lidia"/>
            <person name="Arahal R.David."/>
        </authorList>
    </citation>
    <scope>NUCLEOTIDE SEQUENCE [LARGE SCALE GENOMIC DNA]</scope>
    <source>
        <strain evidence="7">CECT 8713</strain>
    </source>
</reference>
<name>A0A128FHC2_9GAMM</name>
<sequence>MYLFKKAIWVLPVLSLGLTACGGEEDAKTADTSVQGGSTGSPSPSPFPGEVNDTETSPSPPSIPLPGPLNLASPTVGALSNDYYPVSFNWSSSTDATGYTLCRKDVTFLNHCEVLGTTTDMLHFKLNLGGPIINHLADFFVLATNSTGSTASNDETLSSDDLNTFITYIKASNPGTYDRFSNVSLSADGKTLAVGASGEDSQAKGINSDQQNDSWGFDSGAVYVFRFDNNKWTQEAYIKGSNSGYKDRFGESLSLSADGNTLVVGARYQDSTSTGINQPETCCTNDSGAAYVFRFKNDEWTEQAFIKPMDLHAYLRFGISVSLSADGDTLAVGAEGESSNGTPNSSGSLSGSGAAYVFRFNGTDWEQHDFIKASNPGKNDNFGNTLSLSGDGKTLAVGAYREDSSSKGIHSEQNQDSNENQDYGAVYVFRFDDTEWSQEAYVKASDSGYLHHFGDTLSLSNDGNTLAVGTKKNETAYVFRFADDDWKEEDKIKASNTRLGDLFGYSVSVSGDGNTLAVGAYEEESDAKGMNGDESKDNSGTAGAAYIFRFADSAWEQLHYIKATNTQYADYFGASVSLSNDGKVLAVGSTGEDSTAPGVNGEQNSADQTGFDSGAVYIY</sequence>
<dbReference type="Pfam" id="PF14312">
    <property type="entry name" value="FG-GAP_2"/>
    <property type="match status" value="4"/>
</dbReference>
<dbReference type="PANTHER" id="PTHR36220:SF1">
    <property type="entry name" value="GAMMA TUBULIN COMPLEX COMPONENT C-TERMINAL DOMAIN-CONTAINING PROTEIN"/>
    <property type="match status" value="1"/>
</dbReference>
<evidence type="ECO:0000313" key="6">
    <source>
        <dbReference type="EMBL" id="CZF86203.1"/>
    </source>
</evidence>
<evidence type="ECO:0008006" key="8">
    <source>
        <dbReference type="Google" id="ProtNLM"/>
    </source>
</evidence>
<dbReference type="InterPro" id="IPR028994">
    <property type="entry name" value="Integrin_alpha_N"/>
</dbReference>
<dbReference type="Gene3D" id="2.130.10.130">
    <property type="entry name" value="Integrin alpha, N-terminal"/>
    <property type="match status" value="2"/>
</dbReference>
<dbReference type="Proteomes" id="UP000073601">
    <property type="component" value="Unassembled WGS sequence"/>
</dbReference>
<feature type="compositionally biased region" description="Pro residues" evidence="4">
    <location>
        <begin position="58"/>
        <end position="67"/>
    </location>
</feature>
<evidence type="ECO:0000256" key="1">
    <source>
        <dbReference type="ARBA" id="ARBA00022729"/>
    </source>
</evidence>
<protein>
    <recommendedName>
        <fullName evidence="8">FG-GAP repeat protein</fullName>
    </recommendedName>
</protein>
<dbReference type="RefSeq" id="WP_084387802.1">
    <property type="nucleotide sequence ID" value="NZ_CAWRCI010000055.1"/>
</dbReference>
<dbReference type="InterPro" id="IPR011043">
    <property type="entry name" value="Gal_Oxase/kelch_b-propeller"/>
</dbReference>
<dbReference type="AlphaFoldDB" id="A0A128FHC2"/>
<dbReference type="InterPro" id="IPR013519">
    <property type="entry name" value="Int_alpha_beta-p"/>
</dbReference>
<feature type="region of interest" description="Disordered" evidence="4">
    <location>
        <begin position="589"/>
        <end position="608"/>
    </location>
</feature>
<dbReference type="PROSITE" id="PS51257">
    <property type="entry name" value="PROKAR_LIPOPROTEIN"/>
    <property type="match status" value="1"/>
</dbReference>
<evidence type="ECO:0000256" key="4">
    <source>
        <dbReference type="SAM" id="MobiDB-lite"/>
    </source>
</evidence>
<organism evidence="6 7">
    <name type="scientific">Grimontia marina</name>
    <dbReference type="NCBI Taxonomy" id="646534"/>
    <lineage>
        <taxon>Bacteria</taxon>
        <taxon>Pseudomonadati</taxon>
        <taxon>Pseudomonadota</taxon>
        <taxon>Gammaproteobacteria</taxon>
        <taxon>Vibrionales</taxon>
        <taxon>Vibrionaceae</taxon>
        <taxon>Grimontia</taxon>
    </lineage>
</organism>
<evidence type="ECO:0000256" key="3">
    <source>
        <dbReference type="ARBA" id="ARBA00023180"/>
    </source>
</evidence>
<accession>A0A128FHC2</accession>